<dbReference type="AlphaFoldDB" id="A0A395IL66"/>
<gene>
    <name evidence="5" type="ORF">DID88_000048</name>
</gene>
<evidence type="ECO:0000256" key="4">
    <source>
        <dbReference type="ARBA" id="ARBA00022833"/>
    </source>
</evidence>
<name>A0A395IL66_9HELO</name>
<dbReference type="PANTHER" id="PTHR11271:SF6">
    <property type="entry name" value="GUANINE DEAMINASE"/>
    <property type="match status" value="1"/>
</dbReference>
<keyword evidence="2" id="KW-0479">Metal-binding</keyword>
<dbReference type="OrthoDB" id="194468at2759"/>
<comment type="cofactor">
    <cofactor evidence="1">
        <name>Zn(2+)</name>
        <dbReference type="ChEBI" id="CHEBI:29105"/>
    </cofactor>
</comment>
<evidence type="ECO:0000313" key="6">
    <source>
        <dbReference type="Proteomes" id="UP000249056"/>
    </source>
</evidence>
<organism evidence="5 6">
    <name type="scientific">Monilinia fructigena</name>
    <dbReference type="NCBI Taxonomy" id="38457"/>
    <lineage>
        <taxon>Eukaryota</taxon>
        <taxon>Fungi</taxon>
        <taxon>Dikarya</taxon>
        <taxon>Ascomycota</taxon>
        <taxon>Pezizomycotina</taxon>
        <taxon>Leotiomycetes</taxon>
        <taxon>Helotiales</taxon>
        <taxon>Sclerotiniaceae</taxon>
        <taxon>Monilinia</taxon>
    </lineage>
</organism>
<comment type="caution">
    <text evidence="5">The sequence shown here is derived from an EMBL/GenBank/DDBJ whole genome shotgun (WGS) entry which is preliminary data.</text>
</comment>
<sequence length="142" mass="15483">MASHTPITNSDKKHSPKRKVFTGTFIQSKSLGELEIWRDTCVCVDEEGVIVKIAGVRGEQDVRECVEGLGWDSEEVGFEGSGGGLGERFFFPGFVDTHIHAPQYPNSGLFGSSTLLNWLNTYTFPSNPRSPPSPKPTPSTPA</sequence>
<evidence type="ECO:0000256" key="1">
    <source>
        <dbReference type="ARBA" id="ARBA00001947"/>
    </source>
</evidence>
<dbReference type="GO" id="GO:0008270">
    <property type="term" value="F:zinc ion binding"/>
    <property type="evidence" value="ECO:0007669"/>
    <property type="project" value="TreeGrafter"/>
</dbReference>
<proteinExistence type="predicted"/>
<dbReference type="GO" id="GO:0046098">
    <property type="term" value="P:guanine metabolic process"/>
    <property type="evidence" value="ECO:0007669"/>
    <property type="project" value="TreeGrafter"/>
</dbReference>
<dbReference type="PANTHER" id="PTHR11271">
    <property type="entry name" value="GUANINE DEAMINASE"/>
    <property type="match status" value="1"/>
</dbReference>
<accession>A0A395IL66</accession>
<reference evidence="5 6" key="1">
    <citation type="submission" date="2018-06" db="EMBL/GenBank/DDBJ databases">
        <title>Genome Sequence of the Brown Rot Fungal Pathogen Monilinia fructigena.</title>
        <authorList>
            <person name="Landi L."/>
            <person name="De Miccolis Angelini R.M."/>
            <person name="Pollastro S."/>
            <person name="Abate D."/>
            <person name="Faretra F."/>
            <person name="Romanazzi G."/>
        </authorList>
    </citation>
    <scope>NUCLEOTIDE SEQUENCE [LARGE SCALE GENOMIC DNA]</scope>
    <source>
        <strain evidence="5 6">Mfrg269</strain>
    </source>
</reference>
<dbReference type="InterPro" id="IPR032466">
    <property type="entry name" value="Metal_Hydrolase"/>
</dbReference>
<protein>
    <submittedName>
        <fullName evidence="5">Uncharacterized protein</fullName>
    </submittedName>
</protein>
<dbReference type="Gene3D" id="2.30.40.10">
    <property type="entry name" value="Urease, subunit C, domain 1"/>
    <property type="match status" value="1"/>
</dbReference>
<dbReference type="GO" id="GO:0005829">
    <property type="term" value="C:cytosol"/>
    <property type="evidence" value="ECO:0007669"/>
    <property type="project" value="TreeGrafter"/>
</dbReference>
<dbReference type="SUPFAM" id="SSF51556">
    <property type="entry name" value="Metallo-dependent hydrolases"/>
    <property type="match status" value="1"/>
</dbReference>
<evidence type="ECO:0000256" key="3">
    <source>
        <dbReference type="ARBA" id="ARBA00022801"/>
    </source>
</evidence>
<dbReference type="InterPro" id="IPR011059">
    <property type="entry name" value="Metal-dep_hydrolase_composite"/>
</dbReference>
<dbReference type="Proteomes" id="UP000249056">
    <property type="component" value="Unassembled WGS sequence"/>
</dbReference>
<keyword evidence="6" id="KW-1185">Reference proteome</keyword>
<dbReference type="EMBL" id="QKRW01000042">
    <property type="protein sequence ID" value="RAL60268.1"/>
    <property type="molecule type" value="Genomic_DNA"/>
</dbReference>
<dbReference type="GO" id="GO:0008892">
    <property type="term" value="F:guanine deaminase activity"/>
    <property type="evidence" value="ECO:0007669"/>
    <property type="project" value="TreeGrafter"/>
</dbReference>
<evidence type="ECO:0000313" key="5">
    <source>
        <dbReference type="EMBL" id="RAL60268.1"/>
    </source>
</evidence>
<keyword evidence="3" id="KW-0378">Hydrolase</keyword>
<dbReference type="InterPro" id="IPR051607">
    <property type="entry name" value="Metallo-dep_hydrolases"/>
</dbReference>
<dbReference type="Gene3D" id="3.20.20.140">
    <property type="entry name" value="Metal-dependent hydrolases"/>
    <property type="match status" value="1"/>
</dbReference>
<keyword evidence="4" id="KW-0862">Zinc</keyword>
<evidence type="ECO:0000256" key="2">
    <source>
        <dbReference type="ARBA" id="ARBA00022723"/>
    </source>
</evidence>